<evidence type="ECO:0000313" key="2">
    <source>
        <dbReference type="Proteomes" id="UP000234275"/>
    </source>
</evidence>
<dbReference type="AlphaFoldDB" id="A0A2I2G456"/>
<dbReference type="OrthoDB" id="4505037at2759"/>
<evidence type="ECO:0000313" key="1">
    <source>
        <dbReference type="EMBL" id="PLB47664.1"/>
    </source>
</evidence>
<dbReference type="VEuPathDB" id="FungiDB:P170DRAFT_447594"/>
<dbReference type="EMBL" id="MSFO01000005">
    <property type="protein sequence ID" value="PLB47664.1"/>
    <property type="molecule type" value="Genomic_DNA"/>
</dbReference>
<organism evidence="1 2">
    <name type="scientific">Aspergillus steynii IBT 23096</name>
    <dbReference type="NCBI Taxonomy" id="1392250"/>
    <lineage>
        <taxon>Eukaryota</taxon>
        <taxon>Fungi</taxon>
        <taxon>Dikarya</taxon>
        <taxon>Ascomycota</taxon>
        <taxon>Pezizomycotina</taxon>
        <taxon>Eurotiomycetes</taxon>
        <taxon>Eurotiomycetidae</taxon>
        <taxon>Eurotiales</taxon>
        <taxon>Aspergillaceae</taxon>
        <taxon>Aspergillus</taxon>
        <taxon>Aspergillus subgen. Circumdati</taxon>
    </lineage>
</organism>
<dbReference type="RefSeq" id="XP_024702966.1">
    <property type="nucleotide sequence ID" value="XM_024850895.1"/>
</dbReference>
<keyword evidence="2" id="KW-1185">Reference proteome</keyword>
<dbReference type="STRING" id="1392250.A0A2I2G456"/>
<accession>A0A2I2G456</accession>
<name>A0A2I2G456_9EURO</name>
<dbReference type="Proteomes" id="UP000234275">
    <property type="component" value="Unassembled WGS sequence"/>
</dbReference>
<gene>
    <name evidence="1" type="ORF">P170DRAFT_447594</name>
</gene>
<proteinExistence type="predicted"/>
<protein>
    <submittedName>
        <fullName evidence="1">Uncharacterized protein</fullName>
    </submittedName>
</protein>
<dbReference type="GeneID" id="36558594"/>
<sequence length="339" mass="38328">MPTLLNVLTRPNPEITEMLHDGGSLTTHRRYPIVSGLEEWSDFSYNNLMTMFGHILNAELPRDIPEPPEPRGINKEDWGEGSEKWFFTNTLFPVFLSRKYRNLCPGDFKVATKWNPEVEVTNFNRYKQPFQQIQHYGAQTQARYGFIITPREVVICHFRTEKIETGIGAHRPRREPTTPPTRAHMRNWSDVTDLSPISSGVDRMSLSGTSYNEDMADVEFAPLKRMHIPYSANGPDKLTVRLALWGICMLAAALGVCTDLQSHYDYDLHSCMRTQGGFLHLSTGAVTPQPPEGAQLVEGPRPTVIQAQDHSFLADAAARDQSGSNLLITLRDFTRPDTK</sequence>
<comment type="caution">
    <text evidence="1">The sequence shown here is derived from an EMBL/GenBank/DDBJ whole genome shotgun (WGS) entry which is preliminary data.</text>
</comment>
<reference evidence="1 2" key="1">
    <citation type="submission" date="2016-12" db="EMBL/GenBank/DDBJ databases">
        <title>The genomes of Aspergillus section Nigri reveals drivers in fungal speciation.</title>
        <authorList>
            <consortium name="DOE Joint Genome Institute"/>
            <person name="Vesth T.C."/>
            <person name="Nybo J."/>
            <person name="Theobald S."/>
            <person name="Brandl J."/>
            <person name="Frisvad J.C."/>
            <person name="Nielsen K.F."/>
            <person name="Lyhne E.K."/>
            <person name="Kogle M.E."/>
            <person name="Kuo A."/>
            <person name="Riley R."/>
            <person name="Clum A."/>
            <person name="Nolan M."/>
            <person name="Lipzen A."/>
            <person name="Salamov A."/>
            <person name="Henrissat B."/>
            <person name="Wiebenga A."/>
            <person name="De Vries R.P."/>
            <person name="Grigoriev I.V."/>
            <person name="Mortensen U.H."/>
            <person name="Andersen M.R."/>
            <person name="Baker S.E."/>
        </authorList>
    </citation>
    <scope>NUCLEOTIDE SEQUENCE [LARGE SCALE GENOMIC DNA]</scope>
    <source>
        <strain evidence="1 2">IBT 23096</strain>
    </source>
</reference>